<name>A0A2M7D7D4_9BACT</name>
<feature type="region of interest" description="Disordered" evidence="1">
    <location>
        <begin position="477"/>
        <end position="508"/>
    </location>
</feature>
<dbReference type="InterPro" id="IPR011109">
    <property type="entry name" value="DNA_bind_recombinase_dom"/>
</dbReference>
<evidence type="ECO:0000259" key="2">
    <source>
        <dbReference type="PROSITE" id="PS51736"/>
    </source>
</evidence>
<dbReference type="InterPro" id="IPR038109">
    <property type="entry name" value="DNA_bind_recomb_sf"/>
</dbReference>
<dbReference type="PANTHER" id="PTHR30461:SF23">
    <property type="entry name" value="DNA RECOMBINASE-RELATED"/>
    <property type="match status" value="1"/>
</dbReference>
<dbReference type="Pfam" id="PF13408">
    <property type="entry name" value="Zn_ribbon_recom"/>
    <property type="match status" value="1"/>
</dbReference>
<dbReference type="SUPFAM" id="SSF53041">
    <property type="entry name" value="Resolvase-like"/>
    <property type="match status" value="1"/>
</dbReference>
<comment type="caution">
    <text evidence="4">The sequence shown here is derived from an EMBL/GenBank/DDBJ whole genome shotgun (WGS) entry which is preliminary data.</text>
</comment>
<sequence length="508" mass="58405">MPTKFFLYARKSTDEPDRQILSIEAQITELKEFATKEQLNIVQNFIESQTAKEPGRPIFNEMIKRIESDEANGILAWHPDRLARNSVDGGRIIFLLDTGKIQSLKFPTFWFESTPQGKFMLNIAFGQSKYYIDNLSENVKRGLRQKVRRGEQSGVAITGYLNDKVNHKIIPDPERFHLVRKLFELYATGEYSLKDLRNKMTSLGLISRNGKVFTISNIQMFLKNPFYYGAFYFNAELHQGAHKPAIAKKLFDKCREVMKSKAHHTNRGVKFYAFRGIFKCGECNCSITAEAQKGHNYYRCTKKKIPCSQKYVREESLNEQISTILKKVSLPDSWAKTMISKLDKEKDKTDRADFSFIQNLKSQIEECKDKLDKLLDLQLSGTISTEEYAEKKQKILNQKIEILEKLKVFQQKGYSWLEPTKNFILTSNEAKKVASGTNLTGKAEFLKKVGSNLVLEAQNIKYFPRTAWKILENLPPAAESRERDEAENGAEKQEYSSVLPGLDSNQDT</sequence>
<reference evidence="5" key="1">
    <citation type="submission" date="2017-09" db="EMBL/GenBank/DDBJ databases">
        <title>Depth-based differentiation of microbial function through sediment-hosted aquifers and enrichment of novel symbionts in the deep terrestrial subsurface.</title>
        <authorList>
            <person name="Probst A.J."/>
            <person name="Ladd B."/>
            <person name="Jarett J.K."/>
            <person name="Geller-Mcgrath D.E."/>
            <person name="Sieber C.M.K."/>
            <person name="Emerson J.B."/>
            <person name="Anantharaman K."/>
            <person name="Thomas B.C."/>
            <person name="Malmstrom R."/>
            <person name="Stieglmeier M."/>
            <person name="Klingl A."/>
            <person name="Woyke T."/>
            <person name="Ryan C.M."/>
            <person name="Banfield J.F."/>
        </authorList>
    </citation>
    <scope>NUCLEOTIDE SEQUENCE [LARGE SCALE GENOMIC DNA]</scope>
</reference>
<dbReference type="PROSITE" id="PS51736">
    <property type="entry name" value="RECOMBINASES_3"/>
    <property type="match status" value="1"/>
</dbReference>
<dbReference type="InterPro" id="IPR050639">
    <property type="entry name" value="SSR_resolvase"/>
</dbReference>
<gene>
    <name evidence="4" type="ORF">COS26_02695</name>
</gene>
<dbReference type="AlphaFoldDB" id="A0A2M7D7D4"/>
<evidence type="ECO:0000313" key="4">
    <source>
        <dbReference type="EMBL" id="PIV42013.1"/>
    </source>
</evidence>
<dbReference type="Proteomes" id="UP000230304">
    <property type="component" value="Unassembled WGS sequence"/>
</dbReference>
<accession>A0A2M7D7D4</accession>
<evidence type="ECO:0000313" key="5">
    <source>
        <dbReference type="Proteomes" id="UP000230304"/>
    </source>
</evidence>
<proteinExistence type="predicted"/>
<evidence type="ECO:0008006" key="6">
    <source>
        <dbReference type="Google" id="ProtNLM"/>
    </source>
</evidence>
<dbReference type="Gene3D" id="3.90.1750.20">
    <property type="entry name" value="Putative Large Serine Recombinase, Chain B, Domain 2"/>
    <property type="match status" value="1"/>
</dbReference>
<dbReference type="GO" id="GO:0000150">
    <property type="term" value="F:DNA strand exchange activity"/>
    <property type="evidence" value="ECO:0007669"/>
    <property type="project" value="InterPro"/>
</dbReference>
<dbReference type="SMART" id="SM00857">
    <property type="entry name" value="Resolvase"/>
    <property type="match status" value="1"/>
</dbReference>
<dbReference type="EMBL" id="PEUA01000061">
    <property type="protein sequence ID" value="PIV42013.1"/>
    <property type="molecule type" value="Genomic_DNA"/>
</dbReference>
<dbReference type="Pfam" id="PF07508">
    <property type="entry name" value="Recombinase"/>
    <property type="match status" value="1"/>
</dbReference>
<evidence type="ECO:0000256" key="1">
    <source>
        <dbReference type="SAM" id="MobiDB-lite"/>
    </source>
</evidence>
<dbReference type="PANTHER" id="PTHR30461">
    <property type="entry name" value="DNA-INVERTASE FROM LAMBDOID PROPHAGE"/>
    <property type="match status" value="1"/>
</dbReference>
<dbReference type="CDD" id="cd00338">
    <property type="entry name" value="Ser_Recombinase"/>
    <property type="match status" value="1"/>
</dbReference>
<dbReference type="PROSITE" id="PS51737">
    <property type="entry name" value="RECOMBINASE_DNA_BIND"/>
    <property type="match status" value="1"/>
</dbReference>
<feature type="compositionally biased region" description="Basic and acidic residues" evidence="1">
    <location>
        <begin position="479"/>
        <end position="494"/>
    </location>
</feature>
<feature type="domain" description="Resolvase/invertase-type recombinase catalytic" evidence="2">
    <location>
        <begin position="4"/>
        <end position="150"/>
    </location>
</feature>
<dbReference type="Pfam" id="PF00239">
    <property type="entry name" value="Resolvase"/>
    <property type="match status" value="1"/>
</dbReference>
<organism evidence="4 5">
    <name type="scientific">Candidatus Nealsonbacteria bacterium CG02_land_8_20_14_3_00_40_11</name>
    <dbReference type="NCBI Taxonomy" id="1974700"/>
    <lineage>
        <taxon>Bacteria</taxon>
        <taxon>Candidatus Nealsoniibacteriota</taxon>
    </lineage>
</organism>
<feature type="domain" description="Recombinase" evidence="3">
    <location>
        <begin position="157"/>
        <end position="264"/>
    </location>
</feature>
<dbReference type="InterPro" id="IPR036162">
    <property type="entry name" value="Resolvase-like_N_sf"/>
</dbReference>
<dbReference type="InterPro" id="IPR025827">
    <property type="entry name" value="Zn_ribbon_recom_dom"/>
</dbReference>
<dbReference type="GO" id="GO:0003677">
    <property type="term" value="F:DNA binding"/>
    <property type="evidence" value="ECO:0007669"/>
    <property type="project" value="InterPro"/>
</dbReference>
<dbReference type="InterPro" id="IPR006119">
    <property type="entry name" value="Resolv_N"/>
</dbReference>
<protein>
    <recommendedName>
        <fullName evidence="6">Recombinase domain-containing protein</fullName>
    </recommendedName>
</protein>
<evidence type="ECO:0000259" key="3">
    <source>
        <dbReference type="PROSITE" id="PS51737"/>
    </source>
</evidence>
<dbReference type="Gene3D" id="3.40.50.1390">
    <property type="entry name" value="Resolvase, N-terminal catalytic domain"/>
    <property type="match status" value="1"/>
</dbReference>